<dbReference type="GO" id="GO:0005886">
    <property type="term" value="C:plasma membrane"/>
    <property type="evidence" value="ECO:0007669"/>
    <property type="project" value="UniProtKB-SubCell"/>
</dbReference>
<evidence type="ECO:0000256" key="5">
    <source>
        <dbReference type="ARBA" id="ARBA00023136"/>
    </source>
</evidence>
<keyword evidence="2" id="KW-1003">Cell membrane</keyword>
<keyword evidence="4" id="KW-1133">Transmembrane helix</keyword>
<feature type="domain" description="Type IV secretion system coupling protein TraD DNA-binding" evidence="6">
    <location>
        <begin position="142"/>
        <end position="324"/>
    </location>
</feature>
<evidence type="ECO:0000259" key="6">
    <source>
        <dbReference type="Pfam" id="PF10412"/>
    </source>
</evidence>
<protein>
    <submittedName>
        <fullName evidence="7">Type IV secretion system DNA-binding domain-containing protein</fullName>
    </submittedName>
</protein>
<reference evidence="7 8" key="1">
    <citation type="submission" date="2019-10" db="EMBL/GenBank/DDBJ databases">
        <title>Lysobacter alkalisoli sp. nov., isolated from saline-alkaline soil.</title>
        <authorList>
            <person name="Sun J.-Q."/>
        </authorList>
    </citation>
    <scope>NUCLEOTIDE SEQUENCE [LARGE SCALE GENOMIC DNA]</scope>
    <source>
        <strain evidence="7 8">KCTC 42381</strain>
    </source>
</reference>
<evidence type="ECO:0000256" key="2">
    <source>
        <dbReference type="ARBA" id="ARBA00022475"/>
    </source>
</evidence>
<comment type="subcellular location">
    <subcellularLocation>
        <location evidence="1">Cell membrane</location>
        <topology evidence="1">Multi-pass membrane protein</topology>
    </subcellularLocation>
</comment>
<evidence type="ECO:0000256" key="4">
    <source>
        <dbReference type="ARBA" id="ARBA00022989"/>
    </source>
</evidence>
<dbReference type="PANTHER" id="PTHR37937">
    <property type="entry name" value="CONJUGATIVE TRANSFER: DNA TRANSPORT"/>
    <property type="match status" value="1"/>
</dbReference>
<dbReference type="EMBL" id="VICD02000006">
    <property type="protein sequence ID" value="KAB8198702.1"/>
    <property type="molecule type" value="Genomic_DNA"/>
</dbReference>
<dbReference type="InterPro" id="IPR019476">
    <property type="entry name" value="T4SS_TraD_DNA-bd"/>
</dbReference>
<evidence type="ECO:0000256" key="1">
    <source>
        <dbReference type="ARBA" id="ARBA00004651"/>
    </source>
</evidence>
<dbReference type="SUPFAM" id="SSF52540">
    <property type="entry name" value="P-loop containing nucleoside triphosphate hydrolases"/>
    <property type="match status" value="1"/>
</dbReference>
<dbReference type="GO" id="GO:0003677">
    <property type="term" value="F:DNA binding"/>
    <property type="evidence" value="ECO:0007669"/>
    <property type="project" value="UniProtKB-KW"/>
</dbReference>
<sequence length="624" mass="69393">MKPPVYDAFGPPGKHIDPSVPIRRWDLGLAYGFLGGAVGFLPVAGWGMGVRDTIRALSLDPAFYSRIDNPQWLSDWSTLAVATAVGLAAGSGLAWTGLIPRANQWVVSGPKLLEGKEAVREARRRSPSEAKRQADTFGMYLHPDLWLSKKQLSRHILMYGSVGSGKTQILLALLRQVFRHNEAKCLIYDVKGDLTSKFPASVCSPFDRRSRVWWVARDVRTATQAAAFADSLIPEDSGSGKFWTQAARQILLGVVLSLQNEKPQRWTWTDLAQRVSMKAKDMAPVLDRNYRKAHGLISDPTSQTSFNVLATLQGYTRVIDDLARAWPDYEVGKDLTPETPWPGEKEEAAWNATWLKGRRLFSITDWAMDGYDGPKKVILQSGPDAGLVSAYIAAMVNVAVPAIISPQLPDNEEGRFLGFFLDELASIGKINFQPLVDKGRSKGCVCVLATQDLAQLRAPSLYGEHLTKALQGMVGTHVICQIQMGETRDELSRLMGSNNVARMDHGPGARLSNDGKPVVYPSQFTDQLGFRKTERWWWRFSPAKRNDPGFIIRALVQQGGDVLLLDFPGQKLPDRRPGQLPARWTQRPAGLEPERAEDKMMSTWADKPMGKTYSGEEIENLFRH</sequence>
<dbReference type="RefSeq" id="WP_141480793.1">
    <property type="nucleotide sequence ID" value="NZ_VICD02000006.1"/>
</dbReference>
<name>A0A508B406_9GAMM</name>
<dbReference type="PANTHER" id="PTHR37937:SF1">
    <property type="entry name" value="CONJUGATIVE TRANSFER: DNA TRANSPORT"/>
    <property type="match status" value="1"/>
</dbReference>
<accession>A0A508B406</accession>
<keyword evidence="7" id="KW-0238">DNA-binding</keyword>
<dbReference type="Pfam" id="PF10412">
    <property type="entry name" value="TrwB_AAD_bind"/>
    <property type="match status" value="2"/>
</dbReference>
<dbReference type="CDD" id="cd01127">
    <property type="entry name" value="TrwB_TraG_TraD_VirD4"/>
    <property type="match status" value="1"/>
</dbReference>
<dbReference type="Gene3D" id="3.40.50.300">
    <property type="entry name" value="P-loop containing nucleotide triphosphate hydrolases"/>
    <property type="match status" value="2"/>
</dbReference>
<evidence type="ECO:0000313" key="7">
    <source>
        <dbReference type="EMBL" id="KAB8198702.1"/>
    </source>
</evidence>
<organism evidence="7 8">
    <name type="scientific">Marilutibacter maris</name>
    <dbReference type="NCBI Taxonomy" id="1605891"/>
    <lineage>
        <taxon>Bacteria</taxon>
        <taxon>Pseudomonadati</taxon>
        <taxon>Pseudomonadota</taxon>
        <taxon>Gammaproteobacteria</taxon>
        <taxon>Lysobacterales</taxon>
        <taxon>Lysobacteraceae</taxon>
        <taxon>Marilutibacter</taxon>
    </lineage>
</organism>
<keyword evidence="3" id="KW-0812">Transmembrane</keyword>
<evidence type="ECO:0000256" key="3">
    <source>
        <dbReference type="ARBA" id="ARBA00022692"/>
    </source>
</evidence>
<feature type="domain" description="Type IV secretion system coupling protein TraD DNA-binding" evidence="6">
    <location>
        <begin position="357"/>
        <end position="506"/>
    </location>
</feature>
<keyword evidence="5" id="KW-0472">Membrane</keyword>
<gene>
    <name evidence="7" type="ORF">FKV24_000620</name>
</gene>
<dbReference type="InterPro" id="IPR027417">
    <property type="entry name" value="P-loop_NTPase"/>
</dbReference>
<dbReference type="AlphaFoldDB" id="A0A508B406"/>
<proteinExistence type="predicted"/>
<dbReference type="InterPro" id="IPR051539">
    <property type="entry name" value="T4SS-coupling_protein"/>
</dbReference>
<comment type="caution">
    <text evidence="7">The sequence shown here is derived from an EMBL/GenBank/DDBJ whole genome shotgun (WGS) entry which is preliminary data.</text>
</comment>
<evidence type="ECO:0000313" key="8">
    <source>
        <dbReference type="Proteomes" id="UP000320431"/>
    </source>
</evidence>
<dbReference type="Proteomes" id="UP000320431">
    <property type="component" value="Unassembled WGS sequence"/>
</dbReference>